<name>A0A2M7WX79_UNCKA</name>
<dbReference type="Pfam" id="PF01420">
    <property type="entry name" value="Methylase_S"/>
    <property type="match status" value="1"/>
</dbReference>
<comment type="caution">
    <text evidence="5">The sequence shown here is derived from an EMBL/GenBank/DDBJ whole genome shotgun (WGS) entry which is preliminary data.</text>
</comment>
<keyword evidence="3" id="KW-0238">DNA-binding</keyword>
<dbReference type="InterPro" id="IPR052021">
    <property type="entry name" value="Type-I_RS_S_subunit"/>
</dbReference>
<dbReference type="InterPro" id="IPR044946">
    <property type="entry name" value="Restrct_endonuc_typeI_TRD_sf"/>
</dbReference>
<reference evidence="6" key="1">
    <citation type="submission" date="2017-09" db="EMBL/GenBank/DDBJ databases">
        <title>Depth-based differentiation of microbial function through sediment-hosted aquifers and enrichment of novel symbionts in the deep terrestrial subsurface.</title>
        <authorList>
            <person name="Probst A.J."/>
            <person name="Ladd B."/>
            <person name="Jarett J.K."/>
            <person name="Geller-Mcgrath D.E."/>
            <person name="Sieber C.M.K."/>
            <person name="Emerson J.B."/>
            <person name="Anantharaman K."/>
            <person name="Thomas B.C."/>
            <person name="Malmstrom R."/>
            <person name="Stieglmeier M."/>
            <person name="Klingl A."/>
            <person name="Woyke T."/>
            <person name="Ryan C.M."/>
            <person name="Banfield J.F."/>
        </authorList>
    </citation>
    <scope>NUCLEOTIDE SEQUENCE [LARGE SCALE GENOMIC DNA]</scope>
</reference>
<dbReference type="EMBL" id="PFXB01000074">
    <property type="protein sequence ID" value="PJA37644.1"/>
    <property type="molecule type" value="Genomic_DNA"/>
</dbReference>
<evidence type="ECO:0000313" key="6">
    <source>
        <dbReference type="Proteomes" id="UP000230538"/>
    </source>
</evidence>
<protein>
    <recommendedName>
        <fullName evidence="4">Type I restriction modification DNA specificity domain-containing protein</fullName>
    </recommendedName>
</protein>
<sequence>MTTQTKTTWRKVKLGEIGEIITGKTPLTREPKNFGGYFPFITIPDLKDQRFILKTERTISDIGAQKMKNLKLPANAVVMSCLATVGETGITTKESFTNQQINSIICDPQSVDYRFVYYVFRRLKRRLQKYDGSVYTNISKSKFADTEIEIPSIGDQKRIADILCVFDDKIELNNKISRTLEQIAQAIFKEWFVNFKFPGHEKVKMVDSELGKIPEGWEAKSWGELESESLAGDWGDNTESTEAPRKAYILRGTDIPALQAGSKGECPIRYLSDDSLERRKLKPGDIVIEISGGSKGQPTGRSIFITQEILNRFELPLVCTSFCRSVRGNGILAPILMYLHLFRLYQTKKIWNYQLQSTGISNFQYGQFNKYERLVIPDKIIQEKIADTLYSYIEYGHLNENQKLAALRDLLLPRLMRGELRV</sequence>
<evidence type="ECO:0000256" key="3">
    <source>
        <dbReference type="ARBA" id="ARBA00023125"/>
    </source>
</evidence>
<gene>
    <name evidence="5" type="ORF">CO181_02640</name>
</gene>
<evidence type="ECO:0000259" key="4">
    <source>
        <dbReference type="Pfam" id="PF01420"/>
    </source>
</evidence>
<evidence type="ECO:0000256" key="1">
    <source>
        <dbReference type="ARBA" id="ARBA00010923"/>
    </source>
</evidence>
<keyword evidence="2" id="KW-0680">Restriction system</keyword>
<dbReference type="PANTHER" id="PTHR30408:SF12">
    <property type="entry name" value="TYPE I RESTRICTION ENZYME MJAVIII SPECIFICITY SUBUNIT"/>
    <property type="match status" value="1"/>
</dbReference>
<dbReference type="GO" id="GO:0003677">
    <property type="term" value="F:DNA binding"/>
    <property type="evidence" value="ECO:0007669"/>
    <property type="project" value="UniProtKB-KW"/>
</dbReference>
<evidence type="ECO:0000313" key="5">
    <source>
        <dbReference type="EMBL" id="PJA37644.1"/>
    </source>
</evidence>
<dbReference type="InterPro" id="IPR000055">
    <property type="entry name" value="Restrct_endonuc_typeI_TRD"/>
</dbReference>
<dbReference type="GO" id="GO:0009307">
    <property type="term" value="P:DNA restriction-modification system"/>
    <property type="evidence" value="ECO:0007669"/>
    <property type="project" value="UniProtKB-KW"/>
</dbReference>
<proteinExistence type="inferred from homology"/>
<accession>A0A2M7WX79</accession>
<dbReference type="PANTHER" id="PTHR30408">
    <property type="entry name" value="TYPE-1 RESTRICTION ENZYME ECOKI SPECIFICITY PROTEIN"/>
    <property type="match status" value="1"/>
</dbReference>
<dbReference type="Gene3D" id="3.90.220.20">
    <property type="entry name" value="DNA methylase specificity domains"/>
    <property type="match status" value="2"/>
</dbReference>
<dbReference type="Proteomes" id="UP000230538">
    <property type="component" value="Unassembled WGS sequence"/>
</dbReference>
<dbReference type="CDD" id="cd17516">
    <property type="entry name" value="RMtype1_S_HinAWORF1578P-TRD2-CR2_like"/>
    <property type="match status" value="1"/>
</dbReference>
<organism evidence="5 6">
    <name type="scientific">candidate division WWE3 bacterium CG_4_9_14_3_um_filter_43_9</name>
    <dbReference type="NCBI Taxonomy" id="1975082"/>
    <lineage>
        <taxon>Bacteria</taxon>
        <taxon>Katanobacteria</taxon>
    </lineage>
</organism>
<evidence type="ECO:0000256" key="2">
    <source>
        <dbReference type="ARBA" id="ARBA00022747"/>
    </source>
</evidence>
<comment type="similarity">
    <text evidence="1">Belongs to the type-I restriction system S methylase family.</text>
</comment>
<dbReference type="AlphaFoldDB" id="A0A2M7WX79"/>
<feature type="domain" description="Type I restriction modification DNA specificity" evidence="4">
    <location>
        <begin position="8"/>
        <end position="182"/>
    </location>
</feature>
<dbReference type="SUPFAM" id="SSF116734">
    <property type="entry name" value="DNA methylase specificity domain"/>
    <property type="match status" value="2"/>
</dbReference>
<dbReference type="Gene3D" id="1.10.287.1120">
    <property type="entry name" value="Bipartite methylase S protein"/>
    <property type="match status" value="1"/>
</dbReference>